<name>A0A6V7HZX6_9HYME</name>
<organism evidence="1">
    <name type="scientific">Bracon brevicornis</name>
    <dbReference type="NCBI Taxonomy" id="1563983"/>
    <lineage>
        <taxon>Eukaryota</taxon>
        <taxon>Metazoa</taxon>
        <taxon>Ecdysozoa</taxon>
        <taxon>Arthropoda</taxon>
        <taxon>Hexapoda</taxon>
        <taxon>Insecta</taxon>
        <taxon>Pterygota</taxon>
        <taxon>Neoptera</taxon>
        <taxon>Endopterygota</taxon>
        <taxon>Hymenoptera</taxon>
        <taxon>Apocrita</taxon>
        <taxon>Ichneumonoidea</taxon>
        <taxon>Braconidae</taxon>
        <taxon>Braconinae</taxon>
        <taxon>Bracon</taxon>
    </lineage>
</organism>
<sequence>MRGHKKSIDGSKANVNEMKFIEIEALKAYNEKTLWKDRKKFNEVINEKWNDSNSSEMQRAIENIDWSLKSFPFPLSHSLECNSRSSLEWHNEISALILPIPHDNIHNTFEMLLFAFGYSDSRPVNGLDLGPPSEIYSNSEQIPNVFFEIIKTAVLRTVKHDCNCRRTADVDYGDSYWVEINI</sequence>
<dbReference type="EMBL" id="CADCXW020000001">
    <property type="protein sequence ID" value="CAD1531403.1"/>
    <property type="molecule type" value="Genomic_DNA"/>
</dbReference>
<protein>
    <submittedName>
        <fullName evidence="1">Uncharacterized protein</fullName>
    </submittedName>
</protein>
<evidence type="ECO:0000313" key="1">
    <source>
        <dbReference type="EMBL" id="CAD1531403.1"/>
    </source>
</evidence>
<proteinExistence type="predicted"/>
<reference evidence="1" key="1">
    <citation type="submission" date="2020-07" db="EMBL/GenBank/DDBJ databases">
        <authorList>
            <person name="Ferguson B K."/>
        </authorList>
    </citation>
    <scope>NUCLEOTIDE SEQUENCE</scope>
    <source>
        <strain evidence="1">L06</strain>
    </source>
</reference>
<dbReference type="AlphaFoldDB" id="A0A6V7HZX6"/>
<gene>
    <name evidence="1" type="ORF">BBRV_LOCUS8427</name>
</gene>
<accession>A0A6V7HZX6</accession>